<accession>A0AB73T7M7</accession>
<gene>
    <name evidence="3" type="ORF">C7383_102118</name>
</gene>
<dbReference type="InterPro" id="IPR050490">
    <property type="entry name" value="Bact_solute-bd_prot1"/>
</dbReference>
<dbReference type="Pfam" id="PF01547">
    <property type="entry name" value="SBP_bac_1"/>
    <property type="match status" value="1"/>
</dbReference>
<feature type="chain" id="PRO_5044495119" evidence="1">
    <location>
        <begin position="29"/>
        <end position="487"/>
    </location>
</feature>
<keyword evidence="4" id="KW-1185">Reference proteome</keyword>
<dbReference type="Proteomes" id="UP000245412">
    <property type="component" value="Unassembled WGS sequence"/>
</dbReference>
<sequence length="487" mass="54068">MKRKVKAMGLTALAAVLAAGTCGAEARADDVKTINMYTMGIGNTTDNQMIQDAINEISREKIGVEVNWTVLDIGQWFEQYNLLLSGSEAVDLMPNMGGVATGVRQGSFMEMEDLYAEYGQGIAEYLDDEFLNAGYVDGHLYGIPSQKDFAATKNITYRQDIVDELGLDVSNVKTIEDWFPIMEAVQKAYPDMTMFVSNAGSTLNQWDSYNWDKLEDELGVLMNYGERAEVVNLFETDEYEKIVREMRKWYEAGFIAKDTATSTEAYSVIIKSGNAFCSITTGNPGIVEEQTQNCGFPMGTIALTEPLASTMNVTALMWAIPYTSAEPEAAMKFLNLMYTDAEVSNLLNYGIEGMHYTVQDDGTLFYPEGIDASSCTYHPEMTWIWPNTYIAGQWAASTKDLGTKMGEFNKEARKSAAMGWVFNSAPVANEITACTNVIKEYAYGLEVGAVDVDEVLPKFQQALKDAGIDRVIEEKQKQIDEWLAAKE</sequence>
<dbReference type="GO" id="GO:0035556">
    <property type="term" value="P:intracellular signal transduction"/>
    <property type="evidence" value="ECO:0007669"/>
    <property type="project" value="InterPro"/>
</dbReference>
<dbReference type="GO" id="GO:0006629">
    <property type="term" value="P:lipid metabolic process"/>
    <property type="evidence" value="ECO:0007669"/>
    <property type="project" value="InterPro"/>
</dbReference>
<dbReference type="Gene3D" id="3.40.190.10">
    <property type="entry name" value="Periplasmic binding protein-like II"/>
    <property type="match status" value="2"/>
</dbReference>
<keyword evidence="1" id="KW-0732">Signal</keyword>
<dbReference type="PANTHER" id="PTHR43649:SF17">
    <property type="entry name" value="ABC TRANSPORTER SOLUTE BINDING PROTEIN-SUGAR TRANSPORT"/>
    <property type="match status" value="1"/>
</dbReference>
<dbReference type="Pfam" id="PF12010">
    <property type="entry name" value="DUF3502"/>
    <property type="match status" value="1"/>
</dbReference>
<dbReference type="GO" id="GO:0004435">
    <property type="term" value="F:phosphatidylinositol-4,5-bisphosphate phospholipase C activity"/>
    <property type="evidence" value="ECO:0007669"/>
    <property type="project" value="InterPro"/>
</dbReference>
<dbReference type="AlphaFoldDB" id="A0AB73T7M7"/>
<feature type="domain" description="PI-PLC Y-box" evidence="2">
    <location>
        <begin position="366"/>
        <end position="422"/>
    </location>
</feature>
<name>A0AB73T7M7_9FIRM</name>
<dbReference type="PANTHER" id="PTHR43649">
    <property type="entry name" value="ARABINOSE-BINDING PROTEIN-RELATED"/>
    <property type="match status" value="1"/>
</dbReference>
<dbReference type="RefSeq" id="WP_257497471.1">
    <property type="nucleotide sequence ID" value="NZ_JANKBI010000012.1"/>
</dbReference>
<proteinExistence type="predicted"/>
<dbReference type="InterPro" id="IPR001711">
    <property type="entry name" value="PLipase_C_Pinositol-sp_Y"/>
</dbReference>
<organism evidence="3 4">
    <name type="scientific">Murimonas intestini</name>
    <dbReference type="NCBI Taxonomy" id="1337051"/>
    <lineage>
        <taxon>Bacteria</taxon>
        <taxon>Bacillati</taxon>
        <taxon>Bacillota</taxon>
        <taxon>Clostridia</taxon>
        <taxon>Lachnospirales</taxon>
        <taxon>Lachnospiraceae</taxon>
        <taxon>Murimonas</taxon>
    </lineage>
</organism>
<protein>
    <submittedName>
        <fullName evidence="3">Aldouronate transport system substrate-binding protein</fullName>
    </submittedName>
</protein>
<evidence type="ECO:0000313" key="3">
    <source>
        <dbReference type="EMBL" id="PWJ77985.1"/>
    </source>
</evidence>
<dbReference type="SUPFAM" id="SSF53850">
    <property type="entry name" value="Periplasmic binding protein-like II"/>
    <property type="match status" value="1"/>
</dbReference>
<feature type="signal peptide" evidence="1">
    <location>
        <begin position="1"/>
        <end position="28"/>
    </location>
</feature>
<reference evidence="3 4" key="1">
    <citation type="submission" date="2018-05" db="EMBL/GenBank/DDBJ databases">
        <authorList>
            <person name="Goeker M."/>
            <person name="Huntemann M."/>
            <person name="Clum A."/>
            <person name="Pillay M."/>
            <person name="Palaniappan K."/>
            <person name="Varghese N."/>
            <person name="Mikhailova N."/>
            <person name="Stamatis D."/>
            <person name="Reddy T."/>
            <person name="Daum C."/>
            <person name="Shapiro N."/>
            <person name="Ivanova N."/>
            <person name="Kyrpides N."/>
            <person name="Woyke T."/>
        </authorList>
    </citation>
    <scope>NUCLEOTIDE SEQUENCE [LARGE SCALE GENOMIC DNA]</scope>
    <source>
        <strain evidence="3 4">DSM 26524</strain>
    </source>
</reference>
<dbReference type="PROSITE" id="PS50008">
    <property type="entry name" value="PIPLC_Y_DOMAIN"/>
    <property type="match status" value="1"/>
</dbReference>
<dbReference type="InterPro" id="IPR022627">
    <property type="entry name" value="DUF3502"/>
</dbReference>
<comment type="caution">
    <text evidence="3">The sequence shown here is derived from an EMBL/GenBank/DDBJ whole genome shotgun (WGS) entry which is preliminary data.</text>
</comment>
<dbReference type="EMBL" id="QGGY01000002">
    <property type="protein sequence ID" value="PWJ77985.1"/>
    <property type="molecule type" value="Genomic_DNA"/>
</dbReference>
<evidence type="ECO:0000313" key="4">
    <source>
        <dbReference type="Proteomes" id="UP000245412"/>
    </source>
</evidence>
<evidence type="ECO:0000256" key="1">
    <source>
        <dbReference type="SAM" id="SignalP"/>
    </source>
</evidence>
<evidence type="ECO:0000259" key="2">
    <source>
        <dbReference type="PROSITE" id="PS50008"/>
    </source>
</evidence>
<dbReference type="InterPro" id="IPR006059">
    <property type="entry name" value="SBP"/>
</dbReference>